<comment type="caution">
    <text evidence="1">The sequence shown here is derived from an EMBL/GenBank/DDBJ whole genome shotgun (WGS) entry which is preliminary data.</text>
</comment>
<evidence type="ECO:0000313" key="1">
    <source>
        <dbReference type="EMBL" id="RDX83745.1"/>
    </source>
</evidence>
<accession>A0A371FZL0</accession>
<dbReference type="AlphaFoldDB" id="A0A371FZL0"/>
<keyword evidence="2" id="KW-1185">Reference proteome</keyword>
<proteinExistence type="predicted"/>
<reference evidence="1" key="1">
    <citation type="submission" date="2018-05" db="EMBL/GenBank/DDBJ databases">
        <title>Draft genome of Mucuna pruriens seed.</title>
        <authorList>
            <person name="Nnadi N.E."/>
            <person name="Vos R."/>
            <person name="Hasami M.H."/>
            <person name="Devisetty U.K."/>
            <person name="Aguiy J.C."/>
        </authorList>
    </citation>
    <scope>NUCLEOTIDE SEQUENCE [LARGE SCALE GENOMIC DNA]</scope>
    <source>
        <strain evidence="1">JCA_2017</strain>
    </source>
</reference>
<sequence>MVGHRFSLSAKECVCEGVTDEAEHYFYFYETLFSKLVSSVCSEHSPYPTSSQQLSLRQGLRAGFFFLVLLYPPNGEGGLDVSEQSSWPSVDETLFLRRTSFGFQRGRLGRASSLMRLEIPSFLYIGPIDRRFRSQSVVMIWRTRSTSSWRSLLRWLLSLVPSSLLIRDIARMKVEAQASLSTTPTAKAVLVSTAQPADEVV</sequence>
<gene>
    <name evidence="1" type="ORF">CR513_35307</name>
</gene>
<organism evidence="1 2">
    <name type="scientific">Mucuna pruriens</name>
    <name type="common">Velvet bean</name>
    <name type="synonym">Dolichos pruriens</name>
    <dbReference type="NCBI Taxonomy" id="157652"/>
    <lineage>
        <taxon>Eukaryota</taxon>
        <taxon>Viridiplantae</taxon>
        <taxon>Streptophyta</taxon>
        <taxon>Embryophyta</taxon>
        <taxon>Tracheophyta</taxon>
        <taxon>Spermatophyta</taxon>
        <taxon>Magnoliopsida</taxon>
        <taxon>eudicotyledons</taxon>
        <taxon>Gunneridae</taxon>
        <taxon>Pentapetalae</taxon>
        <taxon>rosids</taxon>
        <taxon>fabids</taxon>
        <taxon>Fabales</taxon>
        <taxon>Fabaceae</taxon>
        <taxon>Papilionoideae</taxon>
        <taxon>50 kb inversion clade</taxon>
        <taxon>NPAAA clade</taxon>
        <taxon>indigoferoid/millettioid clade</taxon>
        <taxon>Phaseoleae</taxon>
        <taxon>Mucuna</taxon>
    </lineage>
</organism>
<name>A0A371FZL0_MUCPR</name>
<feature type="non-terminal residue" evidence="1">
    <location>
        <position position="1"/>
    </location>
</feature>
<dbReference type="EMBL" id="QJKJ01007259">
    <property type="protein sequence ID" value="RDX83745.1"/>
    <property type="molecule type" value="Genomic_DNA"/>
</dbReference>
<evidence type="ECO:0000313" key="2">
    <source>
        <dbReference type="Proteomes" id="UP000257109"/>
    </source>
</evidence>
<dbReference type="Proteomes" id="UP000257109">
    <property type="component" value="Unassembled WGS sequence"/>
</dbReference>
<protein>
    <submittedName>
        <fullName evidence="1">Uncharacterized protein</fullName>
    </submittedName>
</protein>